<sequence length="90" mass="9794">MSTADPPEFAIGVGLGYDIAIAVSLLVLISTIMFASYACVRVKSGAIRSGRGRHHHHGDDRREPYHHTTTTTHDRVLLPEDSAGRKQEAA</sequence>
<protein>
    <submittedName>
        <fullName evidence="1">RING-H2 finger protein ATL69</fullName>
    </submittedName>
</protein>
<evidence type="ECO:0000313" key="1">
    <source>
        <dbReference type="EMBL" id="KAI7993536.1"/>
    </source>
</evidence>
<evidence type="ECO:0000313" key="2">
    <source>
        <dbReference type="Proteomes" id="UP001060215"/>
    </source>
</evidence>
<keyword evidence="2" id="KW-1185">Reference proteome</keyword>
<name>A0ACC0FXK8_9ERIC</name>
<proteinExistence type="predicted"/>
<organism evidence="1 2">
    <name type="scientific">Camellia lanceoleosa</name>
    <dbReference type="NCBI Taxonomy" id="1840588"/>
    <lineage>
        <taxon>Eukaryota</taxon>
        <taxon>Viridiplantae</taxon>
        <taxon>Streptophyta</taxon>
        <taxon>Embryophyta</taxon>
        <taxon>Tracheophyta</taxon>
        <taxon>Spermatophyta</taxon>
        <taxon>Magnoliopsida</taxon>
        <taxon>eudicotyledons</taxon>
        <taxon>Gunneridae</taxon>
        <taxon>Pentapetalae</taxon>
        <taxon>asterids</taxon>
        <taxon>Ericales</taxon>
        <taxon>Theaceae</taxon>
        <taxon>Camellia</taxon>
    </lineage>
</organism>
<gene>
    <name evidence="1" type="ORF">LOK49_LG11G00400</name>
</gene>
<accession>A0ACC0FXK8</accession>
<reference evidence="1 2" key="1">
    <citation type="journal article" date="2022" name="Plant J.">
        <title>Chromosome-level genome of Camellia lanceoleosa provides a valuable resource for understanding genome evolution and self-incompatibility.</title>
        <authorList>
            <person name="Gong W."/>
            <person name="Xiao S."/>
            <person name="Wang L."/>
            <person name="Liao Z."/>
            <person name="Chang Y."/>
            <person name="Mo W."/>
            <person name="Hu G."/>
            <person name="Li W."/>
            <person name="Zhao G."/>
            <person name="Zhu H."/>
            <person name="Hu X."/>
            <person name="Ji K."/>
            <person name="Xiang X."/>
            <person name="Song Q."/>
            <person name="Yuan D."/>
            <person name="Jin S."/>
            <person name="Zhang L."/>
        </authorList>
    </citation>
    <scope>NUCLEOTIDE SEQUENCE [LARGE SCALE GENOMIC DNA]</scope>
    <source>
        <strain evidence="1">SQ_2022a</strain>
    </source>
</reference>
<dbReference type="EMBL" id="CM045769">
    <property type="protein sequence ID" value="KAI7993536.1"/>
    <property type="molecule type" value="Genomic_DNA"/>
</dbReference>
<comment type="caution">
    <text evidence="1">The sequence shown here is derived from an EMBL/GenBank/DDBJ whole genome shotgun (WGS) entry which is preliminary data.</text>
</comment>
<dbReference type="Proteomes" id="UP001060215">
    <property type="component" value="Chromosome 12"/>
</dbReference>